<comment type="caution">
    <text evidence="2">The sequence shown here is derived from an EMBL/GenBank/DDBJ whole genome shotgun (WGS) entry which is preliminary data.</text>
</comment>
<name>A0ABX2ETG7_9BURK</name>
<dbReference type="Proteomes" id="UP000737171">
    <property type="component" value="Unassembled WGS sequence"/>
</dbReference>
<dbReference type="RefSeq" id="WP_173133484.1">
    <property type="nucleotide sequence ID" value="NZ_JABRWJ010000013.1"/>
</dbReference>
<organism evidence="2 3">
    <name type="scientific">Pseudaquabacterium terrae</name>
    <dbReference type="NCBI Taxonomy" id="2732868"/>
    <lineage>
        <taxon>Bacteria</taxon>
        <taxon>Pseudomonadati</taxon>
        <taxon>Pseudomonadota</taxon>
        <taxon>Betaproteobacteria</taxon>
        <taxon>Burkholderiales</taxon>
        <taxon>Sphaerotilaceae</taxon>
        <taxon>Pseudaquabacterium</taxon>
    </lineage>
</organism>
<gene>
    <name evidence="2" type="ORF">HLB44_32525</name>
</gene>
<dbReference type="Pfam" id="PF14065">
    <property type="entry name" value="Pvc16_N"/>
    <property type="match status" value="1"/>
</dbReference>
<protein>
    <submittedName>
        <fullName evidence="2">DUF4255 domain-containing protein</fullName>
    </submittedName>
</protein>
<evidence type="ECO:0000259" key="1">
    <source>
        <dbReference type="Pfam" id="PF14065"/>
    </source>
</evidence>
<accession>A0ABX2ETG7</accession>
<dbReference type="EMBL" id="JABRWJ010000013">
    <property type="protein sequence ID" value="NRF71724.1"/>
    <property type="molecule type" value="Genomic_DNA"/>
</dbReference>
<proteinExistence type="predicted"/>
<reference evidence="2 3" key="1">
    <citation type="submission" date="2020-05" db="EMBL/GenBank/DDBJ databases">
        <title>Aquincola sp. isolate from soil.</title>
        <authorList>
            <person name="Han J."/>
            <person name="Kim D.-U."/>
        </authorList>
    </citation>
    <scope>NUCLEOTIDE SEQUENCE [LARGE SCALE GENOMIC DNA]</scope>
    <source>
        <strain evidence="2 3">S2</strain>
    </source>
</reference>
<evidence type="ECO:0000313" key="3">
    <source>
        <dbReference type="Proteomes" id="UP000737171"/>
    </source>
</evidence>
<keyword evidence="3" id="KW-1185">Reference proteome</keyword>
<sequence>MSLAQSSNAIGAVTRVLKERLDARTGRSVSIGRLDQASGVGEHLNLFLYEIAFDPHLKNTPLNEGEKPPVWLVLKYLLTAFESADDSDSPRAHEILGSAIRAIYQDDLLKLDGLVANTKPLESNPGELHVTFDESPADVVAKLTQGADETPRLSIAFQVRPVMIAPPEPGNYSLLVGVDYVSPPALTSEPVGLDVIPSMGPFIAEISPGGFEVNEVVTLRGTDLHLANLSVALGPVDLPVVMQRPDELRFKVDSTFIGAGGISAGSHPVAIVQLLPGTGKKRRSNAVIGNLVPTLNTAGVPQASIVITPGTSGTPDKAHATIDLGGTLLGNEHDDVILALHRDGTVRKMFDVFSALPTPPVPLQSARQLVMTAGSAVEVGEYRLILLVNGQQAPQSPEVRLRAP</sequence>
<evidence type="ECO:0000313" key="2">
    <source>
        <dbReference type="EMBL" id="NRF71724.1"/>
    </source>
</evidence>
<feature type="domain" description="Pvc16 N-terminal" evidence="1">
    <location>
        <begin position="12"/>
        <end position="171"/>
    </location>
</feature>
<dbReference type="InterPro" id="IPR025351">
    <property type="entry name" value="Pvc16_N"/>
</dbReference>